<gene>
    <name evidence="3" type="ORF">GCM10011512_05780</name>
</gene>
<evidence type="ECO:0000256" key="2">
    <source>
        <dbReference type="SAM" id="Phobius"/>
    </source>
</evidence>
<name>A0ABQ1NQ51_9MICC</name>
<protein>
    <submittedName>
        <fullName evidence="3">Uncharacterized protein</fullName>
    </submittedName>
</protein>
<accession>A0ABQ1NQ51</accession>
<keyword evidence="2" id="KW-0812">Transmembrane</keyword>
<evidence type="ECO:0000313" key="3">
    <source>
        <dbReference type="EMBL" id="GGC81875.1"/>
    </source>
</evidence>
<comment type="caution">
    <text evidence="3">The sequence shown here is derived from an EMBL/GenBank/DDBJ whole genome shotgun (WGS) entry which is preliminary data.</text>
</comment>
<sequence length="84" mass="8903">MNGASVSQNSRCRFAHSTEPETRETAASIWWWLVIAMAITASLNAPVRSRVSAGLPALALAPTARAASILTVAPARDQTGRQLT</sequence>
<organism evidence="3 4">
    <name type="scientific">Tersicoccus solisilvae</name>
    <dbReference type="NCBI Taxonomy" id="1882339"/>
    <lineage>
        <taxon>Bacteria</taxon>
        <taxon>Bacillati</taxon>
        <taxon>Actinomycetota</taxon>
        <taxon>Actinomycetes</taxon>
        <taxon>Micrococcales</taxon>
        <taxon>Micrococcaceae</taxon>
        <taxon>Tersicoccus</taxon>
    </lineage>
</organism>
<evidence type="ECO:0000313" key="4">
    <source>
        <dbReference type="Proteomes" id="UP000597761"/>
    </source>
</evidence>
<dbReference type="Proteomes" id="UP000597761">
    <property type="component" value="Unassembled WGS sequence"/>
</dbReference>
<dbReference type="EMBL" id="BMJI01000001">
    <property type="protein sequence ID" value="GGC81875.1"/>
    <property type="molecule type" value="Genomic_DNA"/>
</dbReference>
<reference evidence="4" key="1">
    <citation type="journal article" date="2019" name="Int. J. Syst. Evol. Microbiol.">
        <title>The Global Catalogue of Microorganisms (GCM) 10K type strain sequencing project: providing services to taxonomists for standard genome sequencing and annotation.</title>
        <authorList>
            <consortium name="The Broad Institute Genomics Platform"/>
            <consortium name="The Broad Institute Genome Sequencing Center for Infectious Disease"/>
            <person name="Wu L."/>
            <person name="Ma J."/>
        </authorList>
    </citation>
    <scope>NUCLEOTIDE SEQUENCE [LARGE SCALE GENOMIC DNA]</scope>
    <source>
        <strain evidence="4">CGMCC 1.15480</strain>
    </source>
</reference>
<keyword evidence="2" id="KW-0472">Membrane</keyword>
<feature type="transmembrane region" description="Helical" evidence="2">
    <location>
        <begin position="29"/>
        <end position="47"/>
    </location>
</feature>
<keyword evidence="2" id="KW-1133">Transmembrane helix</keyword>
<feature type="region of interest" description="Disordered" evidence="1">
    <location>
        <begin position="1"/>
        <end position="23"/>
    </location>
</feature>
<feature type="compositionally biased region" description="Polar residues" evidence="1">
    <location>
        <begin position="1"/>
        <end position="11"/>
    </location>
</feature>
<evidence type="ECO:0000256" key="1">
    <source>
        <dbReference type="SAM" id="MobiDB-lite"/>
    </source>
</evidence>
<proteinExistence type="predicted"/>
<keyword evidence="4" id="KW-1185">Reference proteome</keyword>